<protein>
    <recommendedName>
        <fullName evidence="3">KAT8 regulatory NSL complex subunit 2</fullName>
    </recommendedName>
    <alternativeName>
        <fullName evidence="11">NSL complex protein NSL2</fullName>
    </alternativeName>
    <alternativeName>
        <fullName evidence="10">Non-specific lethal 2 homolog</fullName>
    </alternativeName>
</protein>
<comment type="subcellular location">
    <subcellularLocation>
        <location evidence="2">Mitochondrion</location>
    </subcellularLocation>
    <subcellularLocation>
        <location evidence="1">Nucleus</location>
    </subcellularLocation>
</comment>
<evidence type="ECO:0000256" key="13">
    <source>
        <dbReference type="ARBA" id="ARBA00093543"/>
    </source>
</evidence>
<organism evidence="16 17">
    <name type="scientific">Patiria miniata</name>
    <name type="common">Bat star</name>
    <name type="synonym">Asterina miniata</name>
    <dbReference type="NCBI Taxonomy" id="46514"/>
    <lineage>
        <taxon>Eukaryota</taxon>
        <taxon>Metazoa</taxon>
        <taxon>Echinodermata</taxon>
        <taxon>Eleutherozoa</taxon>
        <taxon>Asterozoa</taxon>
        <taxon>Asteroidea</taxon>
        <taxon>Valvatacea</taxon>
        <taxon>Valvatida</taxon>
        <taxon>Asterinidae</taxon>
        <taxon>Patiria</taxon>
    </lineage>
</organism>
<evidence type="ECO:0000256" key="6">
    <source>
        <dbReference type="ARBA" id="ARBA00022843"/>
    </source>
</evidence>
<sequence length="448" mass="50761">MHKSKTGHSRRHRSDGLFCNYAHRICMQDRLDGYEYCLNHILEDKNAPYKHCTFVSNKGGRRCMQPAHKADKRDGYCREHAQKVAVLRHKASLKPFPRNSPREILESLDRYQQDTDKMAPEAQVEAQPSIAAKILDCASESESDEDPMQVDQAWRGTTDSDAESVDSEQEDLLKHAGVYTPEEVALITREKLIRLQSLYINQFKRLQHLMKEKRRQFLVASKQEKETIGSGLGSFTTPKEKRKILRLQAMRSYHHRHGREALLHKRSKHRRIKATPNYMGPQRVSLPAQCKHSSGEKQCGNPALPITGFCMEHVLEDTHQVLYIPCTRGREACAYAADPLSLESTCPLHTPVAPECYRLANQQLEEEYEQEKNATAAMADHDYLQKPTEATEVTEDDIDVLGLSGDQMHLLGTESVAQDAQETCAPPQTSTAQTQQVPEETPVSYAGT</sequence>
<dbReference type="GeneID" id="119745698"/>
<feature type="region of interest" description="Disordered" evidence="14">
    <location>
        <begin position="418"/>
        <end position="448"/>
    </location>
</feature>
<evidence type="ECO:0000256" key="12">
    <source>
        <dbReference type="ARBA" id="ARBA00093359"/>
    </source>
</evidence>
<evidence type="ECO:0000256" key="14">
    <source>
        <dbReference type="SAM" id="MobiDB-lite"/>
    </source>
</evidence>
<feature type="domain" description="KANL2-like probable zinc-finger" evidence="15">
    <location>
        <begin position="19"/>
        <end position="81"/>
    </location>
</feature>
<evidence type="ECO:0000256" key="11">
    <source>
        <dbReference type="ARBA" id="ARBA00033378"/>
    </source>
</evidence>
<evidence type="ECO:0000313" key="17">
    <source>
        <dbReference type="Proteomes" id="UP000887568"/>
    </source>
</evidence>
<keyword evidence="4" id="KW-1017">Isopeptide bond</keyword>
<keyword evidence="6" id="KW-0832">Ubl conjugation</keyword>
<dbReference type="Proteomes" id="UP000887568">
    <property type="component" value="Unplaced"/>
</dbReference>
<accession>A0A914BQC9</accession>
<dbReference type="EnsemblMetazoa" id="XM_038222237.1">
    <property type="protein sequence ID" value="XP_038078165.1"/>
    <property type="gene ID" value="LOC119745698"/>
</dbReference>
<evidence type="ECO:0000256" key="4">
    <source>
        <dbReference type="ARBA" id="ARBA00022499"/>
    </source>
</evidence>
<evidence type="ECO:0000256" key="1">
    <source>
        <dbReference type="ARBA" id="ARBA00004123"/>
    </source>
</evidence>
<keyword evidence="9" id="KW-0539">Nucleus</keyword>
<evidence type="ECO:0000256" key="7">
    <source>
        <dbReference type="ARBA" id="ARBA00022853"/>
    </source>
</evidence>
<evidence type="ECO:0000259" key="15">
    <source>
        <dbReference type="Pfam" id="PF13891"/>
    </source>
</evidence>
<dbReference type="AlphaFoldDB" id="A0A914BQC9"/>
<dbReference type="GO" id="GO:0044545">
    <property type="term" value="C:NSL complex"/>
    <property type="evidence" value="ECO:0007669"/>
    <property type="project" value="TreeGrafter"/>
</dbReference>
<keyword evidence="17" id="KW-1185">Reference proteome</keyword>
<dbReference type="OMA" id="DKRESLC"/>
<reference evidence="16" key="1">
    <citation type="submission" date="2022-11" db="UniProtKB">
        <authorList>
            <consortium name="EnsemblMetazoa"/>
        </authorList>
    </citation>
    <scope>IDENTIFICATION</scope>
</reference>
<dbReference type="InterPro" id="IPR025927">
    <property type="entry name" value="Znf_KANL2-like"/>
</dbReference>
<name>A0A914BQC9_PATMI</name>
<keyword evidence="8" id="KW-0496">Mitochondrion</keyword>
<evidence type="ECO:0000256" key="9">
    <source>
        <dbReference type="ARBA" id="ARBA00023242"/>
    </source>
</evidence>
<keyword evidence="7" id="KW-0156">Chromatin regulator</keyword>
<dbReference type="CTD" id="54934"/>
<evidence type="ECO:0000256" key="10">
    <source>
        <dbReference type="ARBA" id="ARBA00032947"/>
    </source>
</evidence>
<evidence type="ECO:0000256" key="2">
    <source>
        <dbReference type="ARBA" id="ARBA00004173"/>
    </source>
</evidence>
<keyword evidence="5" id="KW-0597">Phosphoprotein</keyword>
<dbReference type="Pfam" id="PF13891">
    <property type="entry name" value="zf-C3HC3H_KANSL2"/>
    <property type="match status" value="2"/>
</dbReference>
<feature type="compositionally biased region" description="Low complexity" evidence="14">
    <location>
        <begin position="423"/>
        <end position="436"/>
    </location>
</feature>
<dbReference type="PANTHER" id="PTHR13453">
    <property type="entry name" value="KAT8 REGULATORY NSL COMPLEX SUBUNIT 2"/>
    <property type="match status" value="1"/>
</dbReference>
<dbReference type="RefSeq" id="XP_038078165.1">
    <property type="nucleotide sequence ID" value="XM_038222237.1"/>
</dbReference>
<dbReference type="OrthoDB" id="677315at2759"/>
<dbReference type="GO" id="GO:0005634">
    <property type="term" value="C:nucleus"/>
    <property type="evidence" value="ECO:0007669"/>
    <property type="project" value="UniProtKB-SubCell"/>
</dbReference>
<evidence type="ECO:0000313" key="16">
    <source>
        <dbReference type="EnsemblMetazoa" id="XP_038078165.1"/>
    </source>
</evidence>
<feature type="domain" description="KANL2-like probable zinc-finger" evidence="15">
    <location>
        <begin position="296"/>
        <end position="350"/>
    </location>
</feature>
<comment type="function">
    <text evidence="12">Non-catalytic component of the NSL histone acetyltransferase complex, a multiprotein complex that mediates histone H4 acetylation at 'Lys-5'- and 'Lys-8' (H4K5ac and H4K8ac) at transcription start sites and promotes transcription initiation. Required for NSL complex stability and for transcription of intraciliary transport genes in both ciliated and non-ciliated cells by regulating histone H4 acetylation at 'Lys-5'- and 'Lys-12' (H4K5ac and H4K12ac). This is necessary for cilium assembly in ciliated cells and for organization of the microtubule cytoskeleton in non-ciliated cells. Required within the NSL complex to maintain nuclear architecture stability by promoting KAT8-mediated acetylation of lamin LMNA.</text>
</comment>
<dbReference type="PANTHER" id="PTHR13453:SF1">
    <property type="entry name" value="KAT8 REGULATORY NSL COMPLEX SUBUNIT 2"/>
    <property type="match status" value="1"/>
</dbReference>
<evidence type="ECO:0000256" key="3">
    <source>
        <dbReference type="ARBA" id="ARBA00015508"/>
    </source>
</evidence>
<evidence type="ECO:0000256" key="5">
    <source>
        <dbReference type="ARBA" id="ARBA00022553"/>
    </source>
</evidence>
<comment type="subunit">
    <text evidence="13">Component of the NSL complex at least composed of KAT8/MOF, KANSL1, KANSL2, KANSL3, MCRS1, PHF20, OGT1/OGT, WDR5 and HCFC1.</text>
</comment>
<proteinExistence type="predicted"/>
<dbReference type="GO" id="GO:0006325">
    <property type="term" value="P:chromatin organization"/>
    <property type="evidence" value="ECO:0007669"/>
    <property type="project" value="UniProtKB-KW"/>
</dbReference>
<evidence type="ECO:0000256" key="8">
    <source>
        <dbReference type="ARBA" id="ARBA00023128"/>
    </source>
</evidence>
<dbReference type="GO" id="GO:0005739">
    <property type="term" value="C:mitochondrion"/>
    <property type="evidence" value="ECO:0007669"/>
    <property type="project" value="UniProtKB-SubCell"/>
</dbReference>
<dbReference type="InterPro" id="IPR026316">
    <property type="entry name" value="NSL2"/>
</dbReference>